<dbReference type="SMART" id="SM00382">
    <property type="entry name" value="AAA"/>
    <property type="match status" value="2"/>
</dbReference>
<dbReference type="AlphaFoldDB" id="A0A397I0P2"/>
<evidence type="ECO:0000256" key="4">
    <source>
        <dbReference type="ARBA" id="ARBA00022475"/>
    </source>
</evidence>
<feature type="compositionally biased region" description="Polar residues" evidence="12">
    <location>
        <begin position="1"/>
        <end position="15"/>
    </location>
</feature>
<comment type="similarity">
    <text evidence="2">Belongs to the ABC transporter superfamily. ABCB family. Multidrug resistance exporter (TC 3.A.1.201) subfamily.</text>
</comment>
<dbReference type="InterPro" id="IPR003439">
    <property type="entry name" value="ABC_transporter-like_ATP-bd"/>
</dbReference>
<dbReference type="InterPro" id="IPR011527">
    <property type="entry name" value="ABC1_TM_dom"/>
</dbReference>
<evidence type="ECO:0000313" key="16">
    <source>
        <dbReference type="EMBL" id="RHZ67356.1"/>
    </source>
</evidence>
<feature type="region of interest" description="Disordered" evidence="12">
    <location>
        <begin position="1"/>
        <end position="33"/>
    </location>
</feature>
<dbReference type="FunFam" id="1.20.1560.10:FF:000057">
    <property type="entry name" value="ABC multidrug transporter SitT"/>
    <property type="match status" value="1"/>
</dbReference>
<keyword evidence="5 13" id="KW-0812">Transmembrane</keyword>
<feature type="transmembrane region" description="Helical" evidence="13">
    <location>
        <begin position="928"/>
        <end position="951"/>
    </location>
</feature>
<dbReference type="Gene3D" id="1.20.1560.10">
    <property type="entry name" value="ABC transporter type 1, transmembrane domain"/>
    <property type="match status" value="1"/>
</dbReference>
<feature type="domain" description="ABC transporter" evidence="14">
    <location>
        <begin position="1029"/>
        <end position="1275"/>
    </location>
</feature>
<evidence type="ECO:0000256" key="13">
    <source>
        <dbReference type="SAM" id="Phobius"/>
    </source>
</evidence>
<dbReference type="PROSITE" id="PS00211">
    <property type="entry name" value="ABC_TRANSPORTER_1"/>
    <property type="match status" value="2"/>
</dbReference>
<feature type="domain" description="ABC transmembrane type-1" evidence="15">
    <location>
        <begin position="58"/>
        <end position="351"/>
    </location>
</feature>
<evidence type="ECO:0000256" key="11">
    <source>
        <dbReference type="ARBA" id="ARBA00023180"/>
    </source>
</evidence>
<keyword evidence="8" id="KW-0067">ATP-binding</keyword>
<feature type="transmembrane region" description="Helical" evidence="13">
    <location>
        <begin position="183"/>
        <end position="200"/>
    </location>
</feature>
<evidence type="ECO:0000256" key="9">
    <source>
        <dbReference type="ARBA" id="ARBA00022989"/>
    </source>
</evidence>
<feature type="compositionally biased region" description="Basic and acidic residues" evidence="12">
    <location>
        <begin position="656"/>
        <end position="674"/>
    </location>
</feature>
<evidence type="ECO:0000256" key="8">
    <source>
        <dbReference type="ARBA" id="ARBA00022840"/>
    </source>
</evidence>
<dbReference type="GO" id="GO:0005743">
    <property type="term" value="C:mitochondrial inner membrane"/>
    <property type="evidence" value="ECO:0007669"/>
    <property type="project" value="TreeGrafter"/>
</dbReference>
<dbReference type="InterPro" id="IPR027417">
    <property type="entry name" value="P-loop_NTPase"/>
</dbReference>
<feature type="transmembrane region" description="Helical" evidence="13">
    <location>
        <begin position="206"/>
        <end position="229"/>
    </location>
</feature>
<dbReference type="GO" id="GO:0005886">
    <property type="term" value="C:plasma membrane"/>
    <property type="evidence" value="ECO:0007669"/>
    <property type="project" value="UniProtKB-SubCell"/>
</dbReference>
<dbReference type="GeneID" id="38131209"/>
<keyword evidence="4" id="KW-1003">Cell membrane</keyword>
<dbReference type="OrthoDB" id="6500128at2759"/>
<dbReference type="Pfam" id="PF00664">
    <property type="entry name" value="ABC_membrane"/>
    <property type="match status" value="2"/>
</dbReference>
<dbReference type="InterPro" id="IPR003593">
    <property type="entry name" value="AAA+_ATPase"/>
</dbReference>
<proteinExistence type="inferred from homology"/>
<dbReference type="InterPro" id="IPR036640">
    <property type="entry name" value="ABC1_TM_sf"/>
</dbReference>
<feature type="transmembrane region" description="Helical" evidence="13">
    <location>
        <begin position="818"/>
        <end position="841"/>
    </location>
</feature>
<name>A0A397I0P2_ASPTH</name>
<feature type="transmembrane region" description="Helical" evidence="13">
    <location>
        <begin position="322"/>
        <end position="343"/>
    </location>
</feature>
<dbReference type="CDD" id="cd18578">
    <property type="entry name" value="ABC_6TM_Pgp_ABCB1_D2_like"/>
    <property type="match status" value="1"/>
</dbReference>
<dbReference type="CDD" id="cd03249">
    <property type="entry name" value="ABC_MTABC3_MDL1_MDL2"/>
    <property type="match status" value="1"/>
</dbReference>
<dbReference type="VEuPathDB" id="FungiDB:CDV56_109235"/>
<dbReference type="GO" id="GO:0005524">
    <property type="term" value="F:ATP binding"/>
    <property type="evidence" value="ECO:0007669"/>
    <property type="project" value="UniProtKB-KW"/>
</dbReference>
<keyword evidence="6" id="KW-0677">Repeat</keyword>
<protein>
    <submittedName>
        <fullName evidence="16">Uncharacterized protein</fullName>
    </submittedName>
</protein>
<feature type="transmembrane region" description="Helical" evidence="13">
    <location>
        <begin position="847"/>
        <end position="867"/>
    </location>
</feature>
<dbReference type="GO" id="GO:0090374">
    <property type="term" value="P:oligopeptide export from mitochondrion"/>
    <property type="evidence" value="ECO:0007669"/>
    <property type="project" value="TreeGrafter"/>
</dbReference>
<evidence type="ECO:0000259" key="15">
    <source>
        <dbReference type="PROSITE" id="PS50929"/>
    </source>
</evidence>
<feature type="transmembrane region" description="Helical" evidence="13">
    <location>
        <begin position="286"/>
        <end position="310"/>
    </location>
</feature>
<dbReference type="Pfam" id="PF00005">
    <property type="entry name" value="ABC_tran"/>
    <property type="match status" value="2"/>
</dbReference>
<dbReference type="GO" id="GO:0016887">
    <property type="term" value="F:ATP hydrolysis activity"/>
    <property type="evidence" value="ECO:0007669"/>
    <property type="project" value="InterPro"/>
</dbReference>
<evidence type="ECO:0000256" key="7">
    <source>
        <dbReference type="ARBA" id="ARBA00022741"/>
    </source>
</evidence>
<feature type="transmembrane region" description="Helical" evidence="13">
    <location>
        <begin position="744"/>
        <end position="763"/>
    </location>
</feature>
<reference evidence="16" key="1">
    <citation type="submission" date="2018-08" db="EMBL/GenBank/DDBJ databases">
        <title>Draft genome sequence of azole-resistant Aspergillus thermomutatus (Neosartorya pseudofischeri) strain HMR AF 39, isolated from a human nasal aspirate.</title>
        <authorList>
            <person name="Parent-Michaud M."/>
            <person name="Dufresne P.J."/>
            <person name="Fournier E."/>
            <person name="Martineau C."/>
            <person name="Moreira S."/>
            <person name="Perkins V."/>
            <person name="De Repentigny L."/>
            <person name="Dufresne S.F."/>
        </authorList>
    </citation>
    <scope>NUCLEOTIDE SEQUENCE [LARGE SCALE GENOMIC DNA]</scope>
    <source>
        <strain evidence="16">HMR AF 39</strain>
    </source>
</reference>
<dbReference type="CDD" id="cd18577">
    <property type="entry name" value="ABC_6TM_Pgp_ABCB1_D1_like"/>
    <property type="match status" value="1"/>
</dbReference>
<dbReference type="FunFam" id="3.40.50.300:FF:000913">
    <property type="entry name" value="ABC multidrug transporter SitT"/>
    <property type="match status" value="1"/>
</dbReference>
<keyword evidence="3" id="KW-0813">Transport</keyword>
<evidence type="ECO:0000256" key="6">
    <source>
        <dbReference type="ARBA" id="ARBA00022737"/>
    </source>
</evidence>
<keyword evidence="7" id="KW-0547">Nucleotide-binding</keyword>
<dbReference type="Proteomes" id="UP000215305">
    <property type="component" value="Unassembled WGS sequence"/>
</dbReference>
<dbReference type="RefSeq" id="XP_026618607.1">
    <property type="nucleotide sequence ID" value="XM_026762854.1"/>
</dbReference>
<feature type="domain" description="ABC transmembrane type-1" evidence="15">
    <location>
        <begin position="704"/>
        <end position="991"/>
    </location>
</feature>
<dbReference type="PROSITE" id="PS50893">
    <property type="entry name" value="ABC_TRANSPORTER_2"/>
    <property type="match status" value="2"/>
</dbReference>
<evidence type="ECO:0000256" key="2">
    <source>
        <dbReference type="ARBA" id="ARBA00007577"/>
    </source>
</evidence>
<dbReference type="GO" id="GO:0015421">
    <property type="term" value="F:ABC-type oligopeptide transporter activity"/>
    <property type="evidence" value="ECO:0007669"/>
    <property type="project" value="TreeGrafter"/>
</dbReference>
<keyword evidence="10 13" id="KW-0472">Membrane</keyword>
<feature type="region of interest" description="Disordered" evidence="12">
    <location>
        <begin position="651"/>
        <end position="674"/>
    </location>
</feature>
<feature type="compositionally biased region" description="Basic and acidic residues" evidence="12">
    <location>
        <begin position="17"/>
        <end position="31"/>
    </location>
</feature>
<dbReference type="SUPFAM" id="SSF52540">
    <property type="entry name" value="P-loop containing nucleoside triphosphate hydrolases"/>
    <property type="match status" value="2"/>
</dbReference>
<organism evidence="16 17">
    <name type="scientific">Aspergillus thermomutatus</name>
    <name type="common">Neosartorya pseudofischeri</name>
    <dbReference type="NCBI Taxonomy" id="41047"/>
    <lineage>
        <taxon>Eukaryota</taxon>
        <taxon>Fungi</taxon>
        <taxon>Dikarya</taxon>
        <taxon>Ascomycota</taxon>
        <taxon>Pezizomycotina</taxon>
        <taxon>Eurotiomycetes</taxon>
        <taxon>Eurotiomycetidae</taxon>
        <taxon>Eurotiales</taxon>
        <taxon>Aspergillaceae</taxon>
        <taxon>Aspergillus</taxon>
        <taxon>Aspergillus subgen. Fumigati</taxon>
    </lineage>
</organism>
<feature type="domain" description="ABC transporter" evidence="14">
    <location>
        <begin position="384"/>
        <end position="636"/>
    </location>
</feature>
<comment type="caution">
    <text evidence="16">The sequence shown here is derived from an EMBL/GenBank/DDBJ whole genome shotgun (WGS) entry which is preliminary data.</text>
</comment>
<dbReference type="FunFam" id="3.40.50.300:FF:001530">
    <property type="entry name" value="ABC multidrug transporter (Eurofung)"/>
    <property type="match status" value="1"/>
</dbReference>
<evidence type="ECO:0000256" key="3">
    <source>
        <dbReference type="ARBA" id="ARBA00022448"/>
    </source>
</evidence>
<gene>
    <name evidence="16" type="ORF">CDV56_109235</name>
</gene>
<dbReference type="PROSITE" id="PS50929">
    <property type="entry name" value="ABC_TM1F"/>
    <property type="match status" value="2"/>
</dbReference>
<keyword evidence="9 13" id="KW-1133">Transmembrane helix</keyword>
<evidence type="ECO:0000313" key="17">
    <source>
        <dbReference type="Proteomes" id="UP000215305"/>
    </source>
</evidence>
<dbReference type="PANTHER" id="PTHR43394">
    <property type="entry name" value="ATP-DEPENDENT PERMEASE MDL1, MITOCHONDRIAL"/>
    <property type="match status" value="1"/>
</dbReference>
<dbReference type="EMBL" id="NKHU02000007">
    <property type="protein sequence ID" value="RHZ67356.1"/>
    <property type="molecule type" value="Genomic_DNA"/>
</dbReference>
<keyword evidence="17" id="KW-1185">Reference proteome</keyword>
<evidence type="ECO:0000256" key="12">
    <source>
        <dbReference type="SAM" id="MobiDB-lite"/>
    </source>
</evidence>
<sequence>MGSSNDHPASSSTEKQAVPEEQEKGKGENDAKPAQTASLGNYFRALSYTTGKDRLVLAVALISAIASGVPLPLMNIVFGNLVGEFSGYFMPGTSVTEAQFKSPVNRLSLYIVYLFIAKFSLTYFSMFCFRVIGLRVSAAIRLEYVQTLFSQPISTVDQVSVGTVTNTITTLSNTIQQSISDKLAILFQSVALLFAAYIIAFKYSWALTLVTSSALLFVLVGCCVTLPIITKIQQRIDKADEKHSSIAAEVFGSIRTVVSLGAQESLSKKYAAWIGEARKRGHGLSIIMGIHFALVFFALYASFSLAFWFGLKLYREGHIKEINTVITVFFSVMIVVSVLGNIASPLVIVSKAASAAGSFFDLIDSEKVKAGGLREPDASAHVDITFQDVHFTYPTRPDVPVLKGLNLRFQNGKTTALVGPSGSGKSTIVALVERWYQLPMSPEDRNQGSIYAGQHNINSLDLKWWRSQIGLVQQEPFLFNDTIFNNVAFGLIGTKWEKEPDGVKKELIEKACREAFAEEFIQRLPEGYATLVGQSGIKLSGGQRQRLAIARSIVKEPKILILDEATSAIDVRGEKIVQAALDRVSRNRTTVMIAHRLSTIRRADHIVVMKGGVNVEEGTHEELLQLEGGVYRGLVNAQRLELLAEDDENTGSAMLESREEAKSPTMSVKEKMHDEENVQPKSRGFMRTIGLILYEQRGHWPFYLVVLISTAGAGTAYPLQSWLFAKLIQVFQFTGQKLVDAANFWALMFFVLALAVAALYSTVGYSANSLSVRISEACRKEYFQNILGKPIPFHDLSENASGSLVSRLATDPKQVQELIGLNGAFPLISIFSMIGCIAIAFSFGWKLSLVTVFAALPCTFLAAFMRIRYELQFEAMNAEVYAGSSQFAAEAIDAFRTVSALTMEDAILDRYSDLLQEQQKKAFRRARYATLIFAFSDSVELCAMALTFWYGGQLLASREYQPTSFFVIFMAIIQGGQSAGQFFSFGSNFAQAAASANRILNSRPKPGESAASIEKKELVRVGERTGASVELRDVAFKYASHDVPLFAGLNVDIQSGQFVAFVGPSGCGKTTVISLLERFYTPSQGTILLNGEDIRTIEVTSYRRALSLVAQEPRLFEGSIRENITLGLDQSEFTEEELIQACKDAEIHDFITSLPEGYATELGIKAQTSLSGGQRQRLCIARALLRKPSLLLLDEATSSLDSQSEKVVQGAMERLARKRSLTIVAVAHRLATIQKADTIFVFGASHAGQASRIVEQGTHQELLRAKGTYWQMCQENALDR</sequence>
<dbReference type="Gene3D" id="3.40.50.300">
    <property type="entry name" value="P-loop containing nucleotide triphosphate hydrolases"/>
    <property type="match status" value="2"/>
</dbReference>
<evidence type="ECO:0000256" key="10">
    <source>
        <dbReference type="ARBA" id="ARBA00023136"/>
    </source>
</evidence>
<feature type="transmembrane region" description="Helical" evidence="13">
    <location>
        <begin position="110"/>
        <end position="132"/>
    </location>
</feature>
<dbReference type="SUPFAM" id="SSF90123">
    <property type="entry name" value="ABC transporter transmembrane region"/>
    <property type="match status" value="2"/>
</dbReference>
<accession>A0A397I0P2</accession>
<dbReference type="PANTHER" id="PTHR43394:SF27">
    <property type="entry name" value="ATP-DEPENDENT TRANSLOCASE ABCB1-LIKE"/>
    <property type="match status" value="1"/>
</dbReference>
<dbReference type="STRING" id="41047.A0A397I0P2"/>
<evidence type="ECO:0000256" key="1">
    <source>
        <dbReference type="ARBA" id="ARBA00004651"/>
    </source>
</evidence>
<feature type="transmembrane region" description="Helical" evidence="13">
    <location>
        <begin position="702"/>
        <end position="724"/>
    </location>
</feature>
<comment type="subcellular location">
    <subcellularLocation>
        <location evidence="1">Cell membrane</location>
        <topology evidence="1">Multi-pass membrane protein</topology>
    </subcellularLocation>
</comment>
<dbReference type="InterPro" id="IPR017871">
    <property type="entry name" value="ABC_transporter-like_CS"/>
</dbReference>
<dbReference type="InterPro" id="IPR039421">
    <property type="entry name" value="Type_1_exporter"/>
</dbReference>
<keyword evidence="11" id="KW-0325">Glycoprotein</keyword>
<evidence type="ECO:0000256" key="5">
    <source>
        <dbReference type="ARBA" id="ARBA00022692"/>
    </source>
</evidence>
<evidence type="ECO:0000259" key="14">
    <source>
        <dbReference type="PROSITE" id="PS50893"/>
    </source>
</evidence>
<feature type="transmembrane region" description="Helical" evidence="13">
    <location>
        <begin position="55"/>
        <end position="78"/>
    </location>
</feature>